<dbReference type="PANTHER" id="PTHR43569:SF2">
    <property type="entry name" value="AMIDOHYDROLASE-RELATED DOMAIN-CONTAINING PROTEIN"/>
    <property type="match status" value="1"/>
</dbReference>
<feature type="compositionally biased region" description="Low complexity" evidence="2">
    <location>
        <begin position="1"/>
        <end position="10"/>
    </location>
</feature>
<sequence length="301" mass="31591">MAPDAGAGPAAPGGAGAAADPGGVDAHHHVWDLSVRPEPWIAGPEMAPIDRTFHLSDLAPHAKAAGVTRTVLVQTVPDVDETRDFLALAEGSDLVGAVTGWVDLTADSVADDLAELAAAPGGRYLRAIRHGVQGEEDPAWLSRPDVRRGLAAVAGAGLRYELLTLPVQLPAAVETVAALPEASFVLDHCSKPEIAAGRDEPWAGLIRRLAAHPNVTCKLSGLVTEADWASWDVATLRSYVDVVLEAFGPDRVMFGSDWPVCLLASSYADWVAAARELTAHLAPAERADVFGGTARRVYALD</sequence>
<protein>
    <submittedName>
        <fullName evidence="4">L-fuconolactonase</fullName>
        <ecNumber evidence="4">3.1.1.-</ecNumber>
    </submittedName>
</protein>
<keyword evidence="4" id="KW-0378">Hydrolase</keyword>
<name>A0A852ZMQ4_9ACTN</name>
<feature type="domain" description="Amidohydrolase-related" evidence="3">
    <location>
        <begin position="24"/>
        <end position="299"/>
    </location>
</feature>
<comment type="caution">
    <text evidence="4">The sequence shown here is derived from an EMBL/GenBank/DDBJ whole genome shotgun (WGS) entry which is preliminary data.</text>
</comment>
<dbReference type="EMBL" id="JACBZH010000001">
    <property type="protein sequence ID" value="NYH89716.1"/>
    <property type="molecule type" value="Genomic_DNA"/>
</dbReference>
<evidence type="ECO:0000256" key="1">
    <source>
        <dbReference type="ARBA" id="ARBA00038310"/>
    </source>
</evidence>
<dbReference type="RefSeq" id="WP_179787398.1">
    <property type="nucleotide sequence ID" value="NZ_BAAARR010000010.1"/>
</dbReference>
<evidence type="ECO:0000259" key="3">
    <source>
        <dbReference type="Pfam" id="PF04909"/>
    </source>
</evidence>
<dbReference type="PANTHER" id="PTHR43569">
    <property type="entry name" value="AMIDOHYDROLASE"/>
    <property type="match status" value="1"/>
</dbReference>
<dbReference type="Pfam" id="PF04909">
    <property type="entry name" value="Amidohydro_2"/>
    <property type="match status" value="1"/>
</dbReference>
<organism evidence="4 5">
    <name type="scientific">Actinopolymorpha rutila</name>
    <dbReference type="NCBI Taxonomy" id="446787"/>
    <lineage>
        <taxon>Bacteria</taxon>
        <taxon>Bacillati</taxon>
        <taxon>Actinomycetota</taxon>
        <taxon>Actinomycetes</taxon>
        <taxon>Propionibacteriales</taxon>
        <taxon>Actinopolymorphaceae</taxon>
        <taxon>Actinopolymorpha</taxon>
    </lineage>
</organism>
<evidence type="ECO:0000256" key="2">
    <source>
        <dbReference type="SAM" id="MobiDB-lite"/>
    </source>
</evidence>
<dbReference type="Gene3D" id="3.20.20.140">
    <property type="entry name" value="Metal-dependent hydrolases"/>
    <property type="match status" value="1"/>
</dbReference>
<evidence type="ECO:0000313" key="4">
    <source>
        <dbReference type="EMBL" id="NYH89716.1"/>
    </source>
</evidence>
<keyword evidence="5" id="KW-1185">Reference proteome</keyword>
<proteinExistence type="inferred from homology"/>
<evidence type="ECO:0000313" key="5">
    <source>
        <dbReference type="Proteomes" id="UP000579605"/>
    </source>
</evidence>
<reference evidence="4 5" key="1">
    <citation type="submission" date="2020-07" db="EMBL/GenBank/DDBJ databases">
        <title>Sequencing the genomes of 1000 actinobacteria strains.</title>
        <authorList>
            <person name="Klenk H.-P."/>
        </authorList>
    </citation>
    <scope>NUCLEOTIDE SEQUENCE [LARGE SCALE GENOMIC DNA]</scope>
    <source>
        <strain evidence="4 5">DSM 18448</strain>
    </source>
</reference>
<dbReference type="EC" id="3.1.1.-" evidence="4"/>
<dbReference type="InterPro" id="IPR052350">
    <property type="entry name" value="Metallo-dep_Lactonases"/>
</dbReference>
<gene>
    <name evidence="4" type="ORF">F4554_002354</name>
</gene>
<comment type="similarity">
    <text evidence="1">Belongs to the metallo-dependent hydrolases superfamily.</text>
</comment>
<dbReference type="Proteomes" id="UP000579605">
    <property type="component" value="Unassembled WGS sequence"/>
</dbReference>
<dbReference type="AlphaFoldDB" id="A0A852ZMQ4"/>
<feature type="region of interest" description="Disordered" evidence="2">
    <location>
        <begin position="1"/>
        <end position="23"/>
    </location>
</feature>
<accession>A0A852ZMQ4</accession>
<dbReference type="InterPro" id="IPR032466">
    <property type="entry name" value="Metal_Hydrolase"/>
</dbReference>
<dbReference type="SUPFAM" id="SSF51556">
    <property type="entry name" value="Metallo-dependent hydrolases"/>
    <property type="match status" value="1"/>
</dbReference>
<dbReference type="GO" id="GO:0016787">
    <property type="term" value="F:hydrolase activity"/>
    <property type="evidence" value="ECO:0007669"/>
    <property type="project" value="UniProtKB-KW"/>
</dbReference>
<dbReference type="InterPro" id="IPR006680">
    <property type="entry name" value="Amidohydro-rel"/>
</dbReference>